<dbReference type="InterPro" id="IPR050922">
    <property type="entry name" value="LytR/CpsA/Psr_CW_biosynth"/>
</dbReference>
<dbReference type="OrthoDB" id="305468at2"/>
<evidence type="ECO:0000313" key="3">
    <source>
        <dbReference type="EMBL" id="AUO19555.1"/>
    </source>
</evidence>
<reference evidence="3 4" key="1">
    <citation type="submission" date="2017-04" db="EMBL/GenBank/DDBJ databases">
        <title>Monoglobus pectinilyticus 14 draft genome.</title>
        <authorList>
            <person name="Kim C."/>
            <person name="Rosendale D.I."/>
            <person name="Kelly W.J."/>
            <person name="Tannock G.W."/>
            <person name="Patchett M.L."/>
            <person name="Jordens J.Z."/>
        </authorList>
    </citation>
    <scope>NUCLEOTIDE SEQUENCE [LARGE SCALE GENOMIC DNA]</scope>
    <source>
        <strain evidence="3 4">14</strain>
    </source>
</reference>
<dbReference type="Gene3D" id="3.40.630.190">
    <property type="entry name" value="LCP protein"/>
    <property type="match status" value="1"/>
</dbReference>
<dbReference type="KEGG" id="mpec:B9O19_01394"/>
<dbReference type="EMBL" id="CP020991">
    <property type="protein sequence ID" value="AUO19555.1"/>
    <property type="molecule type" value="Genomic_DNA"/>
</dbReference>
<sequence length="284" mass="32131">MRRKSPFRRMMAVVLVIVFAFVGFNFGKMFFGDNAESRLTEVTNIIVAGVDVDGYRTDLILFVQVNNIDKKVSVLQIPRDTKVNNKRNDKKINSAYFSGIETLKKEVESVTGLHADFFATITFDAFKEIVDALGGVTVEVPIDMNYHDPIQGLSIELKAGKQKLDGEHAMMFMRFRKNDDGTGYPMGDLDRNKAQKEFYSAVMKKALSPIGILKAPFLYSAVMKNTTTDLNNAEVRELMFDMFTIGKNNVNIYQLPGDSKYISNISYFVVSEREAKAMISENFR</sequence>
<evidence type="ECO:0000259" key="2">
    <source>
        <dbReference type="Pfam" id="PF03816"/>
    </source>
</evidence>
<dbReference type="NCBIfam" id="TIGR00350">
    <property type="entry name" value="lytR_cpsA_psr"/>
    <property type="match status" value="1"/>
</dbReference>
<evidence type="ECO:0000313" key="4">
    <source>
        <dbReference type="Proteomes" id="UP000235589"/>
    </source>
</evidence>
<proteinExistence type="inferred from homology"/>
<comment type="similarity">
    <text evidence="1">Belongs to the LytR/CpsA/Psr (LCP) family.</text>
</comment>
<dbReference type="AlphaFoldDB" id="A0A2K9P2S0"/>
<organism evidence="3 4">
    <name type="scientific">Monoglobus pectinilyticus</name>
    <dbReference type="NCBI Taxonomy" id="1981510"/>
    <lineage>
        <taxon>Bacteria</taxon>
        <taxon>Bacillati</taxon>
        <taxon>Bacillota</taxon>
        <taxon>Clostridia</taxon>
        <taxon>Monoglobales</taxon>
        <taxon>Monoglobaceae</taxon>
        <taxon>Monoglobus</taxon>
    </lineage>
</organism>
<accession>A0A2K9P2S0</accession>
<dbReference type="RefSeq" id="WP_102365754.1">
    <property type="nucleotide sequence ID" value="NZ_CP020991.1"/>
</dbReference>
<name>A0A2K9P2S0_9FIRM</name>
<dbReference type="PANTHER" id="PTHR33392:SF6">
    <property type="entry name" value="POLYISOPRENYL-TEICHOIC ACID--PEPTIDOGLYCAN TEICHOIC ACID TRANSFERASE TAGU"/>
    <property type="match status" value="1"/>
</dbReference>
<keyword evidence="4" id="KW-1185">Reference proteome</keyword>
<gene>
    <name evidence="3" type="ORF">B9O19_01394</name>
</gene>
<protein>
    <submittedName>
        <fullName evidence="3">Cell envelope-related transcriptional attenuator</fullName>
    </submittedName>
</protein>
<feature type="domain" description="Cell envelope-related transcriptional attenuator" evidence="2">
    <location>
        <begin position="56"/>
        <end position="207"/>
    </location>
</feature>
<dbReference type="Pfam" id="PF03816">
    <property type="entry name" value="LytR_cpsA_psr"/>
    <property type="match status" value="1"/>
</dbReference>
<evidence type="ECO:0000256" key="1">
    <source>
        <dbReference type="ARBA" id="ARBA00006068"/>
    </source>
</evidence>
<dbReference type="InterPro" id="IPR004474">
    <property type="entry name" value="LytR_CpsA_psr"/>
</dbReference>
<dbReference type="PANTHER" id="PTHR33392">
    <property type="entry name" value="POLYISOPRENYL-TEICHOIC ACID--PEPTIDOGLYCAN TEICHOIC ACID TRANSFERASE TAGU"/>
    <property type="match status" value="1"/>
</dbReference>
<dbReference type="Proteomes" id="UP000235589">
    <property type="component" value="Chromosome"/>
</dbReference>
<dbReference type="GeneID" id="98062793"/>